<keyword evidence="1" id="KW-1185">Reference proteome</keyword>
<protein>
    <submittedName>
        <fullName evidence="2">Uncharacterized protein LOC142172161</fullName>
    </submittedName>
</protein>
<proteinExistence type="predicted"/>
<reference evidence="1" key="1">
    <citation type="journal article" date="2014" name="Nat. Commun.">
        <title>The tobacco genome sequence and its comparison with those of tomato and potato.</title>
        <authorList>
            <person name="Sierro N."/>
            <person name="Battey J.N."/>
            <person name="Ouadi S."/>
            <person name="Bakaher N."/>
            <person name="Bovet L."/>
            <person name="Willig A."/>
            <person name="Goepfert S."/>
            <person name="Peitsch M.C."/>
            <person name="Ivanov N.V."/>
        </authorList>
    </citation>
    <scope>NUCLEOTIDE SEQUENCE [LARGE SCALE GENOMIC DNA]</scope>
</reference>
<reference evidence="2" key="2">
    <citation type="submission" date="2025-08" db="UniProtKB">
        <authorList>
            <consortium name="RefSeq"/>
        </authorList>
    </citation>
    <scope>IDENTIFICATION</scope>
    <source>
        <tissue evidence="2">Leaf</tissue>
    </source>
</reference>
<sequence length="466" mass="52390">MAGWPQYNKPKKIGICEHCGYKGHLKENFYKIVGYPAYFKSKKKTHVVGGSKTFANNASAEETSNSEGQPQGHYLTQEQYKQLVGLLNKPIGAECSTNMACIVSLMSNATEKDWIILGNQKVKDVLYVPDFKFNLLSVSKLTKDLSCLAAFYPDFCVLQGLYSGKCDILLSSYGIIHQTSCPYTPQQNGTVERKHRHILEVARALKFQSGVPIRFWGDCVKTAVYEPKVDHLRVFGCHCHAAALPRGDKFAPRARKAVFIGYSETQKGYRVYDLEHNSFFVSRDVVFQEIRFLFKDIGVEADDMFHQVPISPEEPISDPTPIQSIAQENTGSFMNQDAISSHESDDASTDLEQEEIAPILAPLEQMDTPNSALREGSEEVLPVESVAEQEHAPATTNLPTQPVQREPRKTTPPIWMKDYVTTTKLSRNCKFPISNHVWYDHLTTAYQAYLQAFSVLVEPKSFKEAA</sequence>
<evidence type="ECO:0000313" key="1">
    <source>
        <dbReference type="Proteomes" id="UP000790787"/>
    </source>
</evidence>
<dbReference type="Proteomes" id="UP000790787">
    <property type="component" value="Chromosome 17"/>
</dbReference>
<accession>A0AC58T4A2</accession>
<dbReference type="RefSeq" id="XP_075092045.1">
    <property type="nucleotide sequence ID" value="XM_075235944.1"/>
</dbReference>
<name>A0AC58T4A2_TOBAC</name>
<gene>
    <name evidence="2" type="primary">LOC142172161</name>
</gene>
<organism evidence="1 2">
    <name type="scientific">Nicotiana tabacum</name>
    <name type="common">Common tobacco</name>
    <dbReference type="NCBI Taxonomy" id="4097"/>
    <lineage>
        <taxon>Eukaryota</taxon>
        <taxon>Viridiplantae</taxon>
        <taxon>Streptophyta</taxon>
        <taxon>Embryophyta</taxon>
        <taxon>Tracheophyta</taxon>
        <taxon>Spermatophyta</taxon>
        <taxon>Magnoliopsida</taxon>
        <taxon>eudicotyledons</taxon>
        <taxon>Gunneridae</taxon>
        <taxon>Pentapetalae</taxon>
        <taxon>asterids</taxon>
        <taxon>lamiids</taxon>
        <taxon>Solanales</taxon>
        <taxon>Solanaceae</taxon>
        <taxon>Nicotianoideae</taxon>
        <taxon>Nicotianeae</taxon>
        <taxon>Nicotiana</taxon>
    </lineage>
</organism>
<evidence type="ECO:0000313" key="2">
    <source>
        <dbReference type="RefSeq" id="XP_075092045.1"/>
    </source>
</evidence>